<name>A0A1G6MCF4_9PSEU</name>
<dbReference type="Proteomes" id="UP000199501">
    <property type="component" value="Unassembled WGS sequence"/>
</dbReference>
<proteinExistence type="predicted"/>
<evidence type="ECO:0000313" key="1">
    <source>
        <dbReference type="EMBL" id="SDC52666.1"/>
    </source>
</evidence>
<dbReference type="AlphaFoldDB" id="A0A1G6MCF4"/>
<reference evidence="2" key="1">
    <citation type="submission" date="2016-10" db="EMBL/GenBank/DDBJ databases">
        <authorList>
            <person name="Varghese N."/>
            <person name="Submissions S."/>
        </authorList>
    </citation>
    <scope>NUCLEOTIDE SEQUENCE [LARGE SCALE GENOMIC DNA]</scope>
    <source>
        <strain evidence="2">IBRC-M 10403</strain>
    </source>
</reference>
<sequence>MRKVLFSAWESEISIASMLHGVGELFSGKEFLDSVLGQAEAEVGVVRATTPCCGSVSPM</sequence>
<organism evidence="1 2">
    <name type="scientific">Actinokineospora iranica</name>
    <dbReference type="NCBI Taxonomy" id="1271860"/>
    <lineage>
        <taxon>Bacteria</taxon>
        <taxon>Bacillati</taxon>
        <taxon>Actinomycetota</taxon>
        <taxon>Actinomycetes</taxon>
        <taxon>Pseudonocardiales</taxon>
        <taxon>Pseudonocardiaceae</taxon>
        <taxon>Actinokineospora</taxon>
    </lineage>
</organism>
<gene>
    <name evidence="1" type="ORF">SAMN05216174_102458</name>
</gene>
<evidence type="ECO:0000313" key="2">
    <source>
        <dbReference type="Proteomes" id="UP000199501"/>
    </source>
</evidence>
<protein>
    <submittedName>
        <fullName evidence="1">Uncharacterized protein</fullName>
    </submittedName>
</protein>
<accession>A0A1G6MCF4</accession>
<keyword evidence="2" id="KW-1185">Reference proteome</keyword>
<dbReference type="EMBL" id="FMZZ01000002">
    <property type="protein sequence ID" value="SDC52666.1"/>
    <property type="molecule type" value="Genomic_DNA"/>
</dbReference>